<dbReference type="PANTHER" id="PTHR11142">
    <property type="entry name" value="PSEUDOURIDYLATE SYNTHASE"/>
    <property type="match status" value="1"/>
</dbReference>
<accession>A3U9J7</accession>
<dbReference type="HOGENOM" id="CLU_014673_0_1_10"/>
<dbReference type="Gene3D" id="3.30.70.580">
    <property type="entry name" value="Pseudouridine synthase I, catalytic domain, N-terminal subdomain"/>
    <property type="match status" value="1"/>
</dbReference>
<gene>
    <name evidence="4" type="primary">truA</name>
    <name evidence="9" type="ordered locus">CA2559_10623</name>
</gene>
<dbReference type="Proteomes" id="UP000002297">
    <property type="component" value="Chromosome"/>
</dbReference>
<dbReference type="InterPro" id="IPR020095">
    <property type="entry name" value="PsdUridine_synth_TruA_C"/>
</dbReference>
<dbReference type="GO" id="GO:0160147">
    <property type="term" value="F:tRNA pseudouridine(38-40) synthase activity"/>
    <property type="evidence" value="ECO:0007669"/>
    <property type="project" value="UniProtKB-EC"/>
</dbReference>
<evidence type="ECO:0000313" key="9">
    <source>
        <dbReference type="EMBL" id="EAP86483.1"/>
    </source>
</evidence>
<keyword evidence="2 4" id="KW-0819">tRNA processing</keyword>
<dbReference type="InterPro" id="IPR020103">
    <property type="entry name" value="PsdUridine_synth_cat_dom_sf"/>
</dbReference>
<dbReference type="GeneID" id="89453862"/>
<dbReference type="GO" id="GO:0003723">
    <property type="term" value="F:RNA binding"/>
    <property type="evidence" value="ECO:0007669"/>
    <property type="project" value="InterPro"/>
</dbReference>
<dbReference type="InterPro" id="IPR001406">
    <property type="entry name" value="PsdUridine_synth_TruA"/>
</dbReference>
<comment type="caution">
    <text evidence="4">Lacks conserved residue(s) required for the propagation of feature annotation.</text>
</comment>
<comment type="subunit">
    <text evidence="4">Homodimer.</text>
</comment>
<keyword evidence="3 4" id="KW-0413">Isomerase</keyword>
<evidence type="ECO:0000313" key="10">
    <source>
        <dbReference type="Proteomes" id="UP000002297"/>
    </source>
</evidence>
<evidence type="ECO:0000256" key="6">
    <source>
        <dbReference type="PIRSR" id="PIRSR001430-2"/>
    </source>
</evidence>
<dbReference type="Gene3D" id="3.30.70.660">
    <property type="entry name" value="Pseudouridine synthase I, catalytic domain, C-terminal subdomain"/>
    <property type="match status" value="1"/>
</dbReference>
<dbReference type="Pfam" id="PF01416">
    <property type="entry name" value="PseudoU_synth_1"/>
    <property type="match status" value="1"/>
</dbReference>
<dbReference type="InterPro" id="IPR020097">
    <property type="entry name" value="PsdUridine_synth_TruA_a/b_dom"/>
</dbReference>
<proteinExistence type="inferred from homology"/>
<evidence type="ECO:0000256" key="2">
    <source>
        <dbReference type="ARBA" id="ARBA00022694"/>
    </source>
</evidence>
<reference evidence="9 10" key="1">
    <citation type="journal article" date="2010" name="J. Bacteriol.">
        <title>The complete genome sequence of Croceibacter atlanticus HTCC2559T.</title>
        <authorList>
            <person name="Oh H.M."/>
            <person name="Kang I."/>
            <person name="Ferriera S."/>
            <person name="Giovannoni S.J."/>
            <person name="Cho J.C."/>
        </authorList>
    </citation>
    <scope>NUCLEOTIDE SEQUENCE [LARGE SCALE GENOMIC DNA]</scope>
    <source>
        <strain evidence="10">ATCC BAA-628 / HTCC2559 / KCTC 12090</strain>
    </source>
</reference>
<protein>
    <recommendedName>
        <fullName evidence="4">tRNA pseudouridine synthase A</fullName>
        <ecNumber evidence="4">5.4.99.12</ecNumber>
    </recommendedName>
    <alternativeName>
        <fullName evidence="4">tRNA pseudouridine(38-40) synthase</fullName>
    </alternativeName>
    <alternativeName>
        <fullName evidence="4">tRNA pseudouridylate synthase I</fullName>
    </alternativeName>
    <alternativeName>
        <fullName evidence="4">tRNA-uridine isomerase I</fullName>
    </alternativeName>
</protein>
<comment type="function">
    <text evidence="4">Formation of pseudouridine at positions 38, 39 and 40 in the anticodon stem and loop of transfer RNAs.</text>
</comment>
<evidence type="ECO:0000256" key="5">
    <source>
        <dbReference type="PIRSR" id="PIRSR001430-1"/>
    </source>
</evidence>
<evidence type="ECO:0000259" key="8">
    <source>
        <dbReference type="Pfam" id="PF01416"/>
    </source>
</evidence>
<evidence type="ECO:0000256" key="3">
    <source>
        <dbReference type="ARBA" id="ARBA00023235"/>
    </source>
</evidence>
<dbReference type="HAMAP" id="MF_00171">
    <property type="entry name" value="TruA"/>
    <property type="match status" value="1"/>
</dbReference>
<dbReference type="SUPFAM" id="SSF55120">
    <property type="entry name" value="Pseudouridine synthase"/>
    <property type="match status" value="1"/>
</dbReference>
<dbReference type="STRING" id="216432.CA2559_10623"/>
<evidence type="ECO:0000256" key="4">
    <source>
        <dbReference type="HAMAP-Rule" id="MF_00171"/>
    </source>
</evidence>
<feature type="active site" description="Nucleophile" evidence="4 5">
    <location>
        <position position="63"/>
    </location>
</feature>
<comment type="catalytic activity">
    <reaction evidence="4 7">
        <text>uridine(38/39/40) in tRNA = pseudouridine(38/39/40) in tRNA</text>
        <dbReference type="Rhea" id="RHEA:22376"/>
        <dbReference type="Rhea" id="RHEA-COMP:10085"/>
        <dbReference type="Rhea" id="RHEA-COMP:10087"/>
        <dbReference type="ChEBI" id="CHEBI:65314"/>
        <dbReference type="ChEBI" id="CHEBI:65315"/>
        <dbReference type="EC" id="5.4.99.12"/>
    </reaction>
</comment>
<evidence type="ECO:0000256" key="1">
    <source>
        <dbReference type="ARBA" id="ARBA00009375"/>
    </source>
</evidence>
<dbReference type="KEGG" id="cat:CA2559_10623"/>
<dbReference type="RefSeq" id="WP_013187868.1">
    <property type="nucleotide sequence ID" value="NC_014230.1"/>
</dbReference>
<feature type="domain" description="Pseudouridine synthase I TruA alpha/beta" evidence="8">
    <location>
        <begin position="155"/>
        <end position="263"/>
    </location>
</feature>
<dbReference type="PANTHER" id="PTHR11142:SF0">
    <property type="entry name" value="TRNA PSEUDOURIDINE SYNTHASE-LIKE 1"/>
    <property type="match status" value="1"/>
</dbReference>
<dbReference type="EMBL" id="CP002046">
    <property type="protein sequence ID" value="EAP86483.1"/>
    <property type="molecule type" value="Genomic_DNA"/>
</dbReference>
<dbReference type="EC" id="5.4.99.12" evidence="4"/>
<keyword evidence="10" id="KW-1185">Reference proteome</keyword>
<dbReference type="InterPro" id="IPR020094">
    <property type="entry name" value="TruA/RsuA/RluB/E/F_N"/>
</dbReference>
<dbReference type="AlphaFoldDB" id="A3U9J7"/>
<sequence>MSKLKSVQRLRYYYIIQLQYLGFRFHGWQKQPDVNTVERMVERTLAYVLGHKKFKLLASGRTDAKVSVNNTFVELFIDDKPLEVDSFFKDFNVNLPQDIKALSIKETDANFNIIQHPKLKEYIYLFTYGEKMHPFCAPYMVCYNKPLNIELMQEAAALFQGEHDFKNYTYKPTEDTQTIGVIDACELSENTVYTANFFPEKSYMLKVVGQGFKRHQIRLMMGALFDLGSGEFDMQFFKKTLTSTEFIKLTHIAQASGLILQSVTLK</sequence>
<comment type="similarity">
    <text evidence="1 4 7">Belongs to the tRNA pseudouridine synthase TruA family.</text>
</comment>
<dbReference type="GO" id="GO:0031119">
    <property type="term" value="P:tRNA pseudouridine synthesis"/>
    <property type="evidence" value="ECO:0007669"/>
    <property type="project" value="UniProtKB-UniRule"/>
</dbReference>
<organism evidence="9 10">
    <name type="scientific">Croceibacter atlanticus (strain ATCC BAA-628 / JCM 21780 / CIP 108009 / IAM 15332 / KCTC 12090 / HTCC2559)</name>
    <dbReference type="NCBI Taxonomy" id="216432"/>
    <lineage>
        <taxon>Bacteria</taxon>
        <taxon>Pseudomonadati</taxon>
        <taxon>Bacteroidota</taxon>
        <taxon>Flavobacteriia</taxon>
        <taxon>Flavobacteriales</taxon>
        <taxon>Flavobacteriaceae</taxon>
        <taxon>Croceibacter</taxon>
    </lineage>
</organism>
<dbReference type="PIRSF" id="PIRSF001430">
    <property type="entry name" value="tRNA_psdUrid_synth"/>
    <property type="match status" value="1"/>
</dbReference>
<feature type="binding site" evidence="4 6">
    <location>
        <position position="122"/>
    </location>
    <ligand>
        <name>substrate</name>
    </ligand>
</feature>
<dbReference type="eggNOG" id="COG0101">
    <property type="taxonomic scope" value="Bacteria"/>
</dbReference>
<name>A3U9J7_CROAH</name>
<evidence type="ECO:0000256" key="7">
    <source>
        <dbReference type="RuleBase" id="RU003792"/>
    </source>
</evidence>